<dbReference type="PANTHER" id="PTHR45138">
    <property type="entry name" value="REGULATORY COMPONENTS OF SENSORY TRANSDUCTION SYSTEM"/>
    <property type="match status" value="1"/>
</dbReference>
<evidence type="ECO:0000256" key="4">
    <source>
        <dbReference type="SAM" id="Coils"/>
    </source>
</evidence>
<dbReference type="AlphaFoldDB" id="A0A932GNJ5"/>
<reference evidence="7" key="1">
    <citation type="submission" date="2020-07" db="EMBL/GenBank/DDBJ databases">
        <title>Huge and variable diversity of episymbiotic CPR bacteria and DPANN archaea in groundwater ecosystems.</title>
        <authorList>
            <person name="He C.Y."/>
            <person name="Keren R."/>
            <person name="Whittaker M."/>
            <person name="Farag I.F."/>
            <person name="Doudna J."/>
            <person name="Cate J.H.D."/>
            <person name="Banfield J.F."/>
        </authorList>
    </citation>
    <scope>NUCLEOTIDE SEQUENCE</scope>
    <source>
        <strain evidence="7">NC_groundwater_717_Ag_S-0.2um_59_8</strain>
    </source>
</reference>
<dbReference type="GO" id="GO:0052621">
    <property type="term" value="F:diguanylate cyclase activity"/>
    <property type="evidence" value="ECO:0007669"/>
    <property type="project" value="UniProtKB-EC"/>
</dbReference>
<feature type="domain" description="GGDEF" evidence="6">
    <location>
        <begin position="361"/>
        <end position="495"/>
    </location>
</feature>
<accession>A0A932GNJ5</accession>
<comment type="caution">
    <text evidence="3">Lacks conserved residue(s) required for the propagation of feature annotation.</text>
</comment>
<dbReference type="Gene3D" id="3.30.450.40">
    <property type="match status" value="1"/>
</dbReference>
<sequence>MAGERVLVVDPDPGQLAQIESHLQAKGYHVTLERNGTRALHLLREHTFDLLLSELDLPGASGLQLLEEAQSLGTHSCVILMAKTPPVEVVIATLQKGAYSLLRKPLNFMALEATLEKGLENRQAFLEILGLSEDLKRANLVLNEQKEELEREKRTLEEKIRELDFLKDLSSAIGTTLDPKEIALAVSSRLKTVIPYDLFLLSCTLEKGAVLFLDSGLPLPPALGSQIRAQALQDLATLTGYLCRAGEEIQVEALRGDPFQDNGAHSYGSERAMECKIVLSLAQKPVGVLNLINFEGKPYGNDQMALLHTVANQTGLALKNAEEHRKVQEMANRDSLTGLLNHRTFQEILKREFKRILRYKKPLAIGMIDIDHLKMVNDSYGHPTGDQVLREMSALLERCIRETDVLARYGGDEFALLLPETNLGEARILGERMRRTVENFPFRLEGGEIHITISLGISSYPTLDVSTGHELIAKADKALYKSKREGRNRVSTAGESTVVIKNFPMAASSDSKLQGDLWKSRNY</sequence>
<organism evidence="7 8">
    <name type="scientific">Tectimicrobiota bacterium</name>
    <dbReference type="NCBI Taxonomy" id="2528274"/>
    <lineage>
        <taxon>Bacteria</taxon>
        <taxon>Pseudomonadati</taxon>
        <taxon>Nitrospinota/Tectimicrobiota group</taxon>
        <taxon>Candidatus Tectimicrobiota</taxon>
    </lineage>
</organism>
<dbReference type="Pfam" id="PF00990">
    <property type="entry name" value="GGDEF"/>
    <property type="match status" value="1"/>
</dbReference>
<evidence type="ECO:0000256" key="3">
    <source>
        <dbReference type="PROSITE-ProRule" id="PRU00169"/>
    </source>
</evidence>
<feature type="coiled-coil region" evidence="4">
    <location>
        <begin position="128"/>
        <end position="169"/>
    </location>
</feature>
<evidence type="ECO:0000313" key="7">
    <source>
        <dbReference type="EMBL" id="MBI3014281.1"/>
    </source>
</evidence>
<evidence type="ECO:0000256" key="2">
    <source>
        <dbReference type="ARBA" id="ARBA00034247"/>
    </source>
</evidence>
<dbReference type="SUPFAM" id="SSF55781">
    <property type="entry name" value="GAF domain-like"/>
    <property type="match status" value="1"/>
</dbReference>
<dbReference type="NCBIfam" id="TIGR00254">
    <property type="entry name" value="GGDEF"/>
    <property type="match status" value="1"/>
</dbReference>
<dbReference type="InterPro" id="IPR050469">
    <property type="entry name" value="Diguanylate_Cyclase"/>
</dbReference>
<evidence type="ECO:0000313" key="8">
    <source>
        <dbReference type="Proteomes" id="UP000741360"/>
    </source>
</evidence>
<dbReference type="CDD" id="cd01949">
    <property type="entry name" value="GGDEF"/>
    <property type="match status" value="1"/>
</dbReference>
<dbReference type="SMART" id="SM00448">
    <property type="entry name" value="REC"/>
    <property type="match status" value="1"/>
</dbReference>
<protein>
    <recommendedName>
        <fullName evidence="1">diguanylate cyclase</fullName>
        <ecNumber evidence="1">2.7.7.65</ecNumber>
    </recommendedName>
</protein>
<dbReference type="InterPro" id="IPR029016">
    <property type="entry name" value="GAF-like_dom_sf"/>
</dbReference>
<keyword evidence="4" id="KW-0175">Coiled coil</keyword>
<dbReference type="InterPro" id="IPR000160">
    <property type="entry name" value="GGDEF_dom"/>
</dbReference>
<dbReference type="FunFam" id="3.30.70.270:FF:000001">
    <property type="entry name" value="Diguanylate cyclase domain protein"/>
    <property type="match status" value="1"/>
</dbReference>
<dbReference type="Gene3D" id="3.30.70.270">
    <property type="match status" value="1"/>
</dbReference>
<dbReference type="Gene3D" id="3.40.50.2300">
    <property type="match status" value="1"/>
</dbReference>
<dbReference type="InterPro" id="IPR029787">
    <property type="entry name" value="Nucleotide_cyclase"/>
</dbReference>
<dbReference type="Pfam" id="PF00072">
    <property type="entry name" value="Response_reg"/>
    <property type="match status" value="1"/>
</dbReference>
<dbReference type="Proteomes" id="UP000741360">
    <property type="component" value="Unassembled WGS sequence"/>
</dbReference>
<dbReference type="GO" id="GO:0000160">
    <property type="term" value="P:phosphorelay signal transduction system"/>
    <property type="evidence" value="ECO:0007669"/>
    <property type="project" value="InterPro"/>
</dbReference>
<dbReference type="EMBL" id="JACPSX010000076">
    <property type="protein sequence ID" value="MBI3014281.1"/>
    <property type="molecule type" value="Genomic_DNA"/>
</dbReference>
<dbReference type="InterPro" id="IPR011006">
    <property type="entry name" value="CheY-like_superfamily"/>
</dbReference>
<feature type="domain" description="Response regulatory" evidence="5">
    <location>
        <begin position="5"/>
        <end position="119"/>
    </location>
</feature>
<dbReference type="PROSITE" id="PS50110">
    <property type="entry name" value="RESPONSE_REGULATORY"/>
    <property type="match status" value="1"/>
</dbReference>
<dbReference type="SUPFAM" id="SSF52172">
    <property type="entry name" value="CheY-like"/>
    <property type="match status" value="1"/>
</dbReference>
<dbReference type="CDD" id="cd00156">
    <property type="entry name" value="REC"/>
    <property type="match status" value="1"/>
</dbReference>
<dbReference type="InterPro" id="IPR043128">
    <property type="entry name" value="Rev_trsase/Diguanyl_cyclase"/>
</dbReference>
<dbReference type="PANTHER" id="PTHR45138:SF9">
    <property type="entry name" value="DIGUANYLATE CYCLASE DGCM-RELATED"/>
    <property type="match status" value="1"/>
</dbReference>
<name>A0A932GNJ5_UNCTE</name>
<evidence type="ECO:0000256" key="1">
    <source>
        <dbReference type="ARBA" id="ARBA00012528"/>
    </source>
</evidence>
<dbReference type="SUPFAM" id="SSF55073">
    <property type="entry name" value="Nucleotide cyclase"/>
    <property type="match status" value="1"/>
</dbReference>
<dbReference type="SMART" id="SM00267">
    <property type="entry name" value="GGDEF"/>
    <property type="match status" value="1"/>
</dbReference>
<dbReference type="PROSITE" id="PS50887">
    <property type="entry name" value="GGDEF"/>
    <property type="match status" value="1"/>
</dbReference>
<evidence type="ECO:0000259" key="5">
    <source>
        <dbReference type="PROSITE" id="PS50110"/>
    </source>
</evidence>
<dbReference type="InterPro" id="IPR001789">
    <property type="entry name" value="Sig_transdc_resp-reg_receiver"/>
</dbReference>
<evidence type="ECO:0000259" key="6">
    <source>
        <dbReference type="PROSITE" id="PS50887"/>
    </source>
</evidence>
<dbReference type="EC" id="2.7.7.65" evidence="1"/>
<comment type="catalytic activity">
    <reaction evidence="2">
        <text>2 GTP = 3',3'-c-di-GMP + 2 diphosphate</text>
        <dbReference type="Rhea" id="RHEA:24898"/>
        <dbReference type="ChEBI" id="CHEBI:33019"/>
        <dbReference type="ChEBI" id="CHEBI:37565"/>
        <dbReference type="ChEBI" id="CHEBI:58805"/>
        <dbReference type="EC" id="2.7.7.65"/>
    </reaction>
</comment>
<comment type="caution">
    <text evidence="7">The sequence shown here is derived from an EMBL/GenBank/DDBJ whole genome shotgun (WGS) entry which is preliminary data.</text>
</comment>
<gene>
    <name evidence="7" type="ORF">HYY65_04255</name>
</gene>
<proteinExistence type="predicted"/>